<comment type="caution">
    <text evidence="2">The sequence shown here is derived from an EMBL/GenBank/DDBJ whole genome shotgun (WGS) entry which is preliminary data.</text>
</comment>
<sequence>MSVCDNSEVDVKDMSLETPTRARSKSSATFKASGHHVLDTPQVIGLPPDFEPHKTIQHGTTPRPGSGVLGSETDFMNGSWSQSRIWFSEEERLRLNFARMQERAHHLGWDKSPFLPETVGEYAALLAERKAAEAKRIRKKIQQNEKAAQIRQIEEAMVSHRSQLINANCLFFGEALIDEFVQTAPPLQQQIELFKGNRAMDRLSSTPASTRFCEIAE</sequence>
<protein>
    <submittedName>
        <fullName evidence="2">Uncharacterized protein</fullName>
    </submittedName>
</protein>
<reference evidence="2 3" key="2">
    <citation type="submission" date="2015-05" db="EMBL/GenBank/DDBJ databases">
        <authorList>
            <person name="Morales-Cruz A."/>
            <person name="Amrine K.C."/>
            <person name="Cantu D."/>
        </authorList>
    </citation>
    <scope>NUCLEOTIDE SEQUENCE [LARGE SCALE GENOMIC DNA]</scope>
    <source>
        <strain evidence="2">DA912</strain>
    </source>
</reference>
<feature type="region of interest" description="Disordered" evidence="1">
    <location>
        <begin position="1"/>
        <end position="32"/>
    </location>
</feature>
<gene>
    <name evidence="2" type="ORF">UCDDA912_g08255</name>
</gene>
<evidence type="ECO:0000313" key="3">
    <source>
        <dbReference type="Proteomes" id="UP000034680"/>
    </source>
</evidence>
<name>A0A0G2H954_9PEZI</name>
<evidence type="ECO:0000256" key="1">
    <source>
        <dbReference type="SAM" id="MobiDB-lite"/>
    </source>
</evidence>
<dbReference type="OrthoDB" id="1703270at2759"/>
<dbReference type="STRING" id="1214573.A0A0G2H954"/>
<keyword evidence="3" id="KW-1185">Reference proteome</keyword>
<proteinExistence type="predicted"/>
<dbReference type="Proteomes" id="UP000034680">
    <property type="component" value="Unassembled WGS sequence"/>
</dbReference>
<reference evidence="2 3" key="1">
    <citation type="submission" date="2015-05" db="EMBL/GenBank/DDBJ databases">
        <title>Distinctive expansion of gene families associated with plant cell wall degradation and secondary metabolism in the genomes of grapevine trunk pathogens.</title>
        <authorList>
            <person name="Lawrence D.P."/>
            <person name="Travadon R."/>
            <person name="Rolshausen P.E."/>
            <person name="Baumgartner K."/>
        </authorList>
    </citation>
    <scope>NUCLEOTIDE SEQUENCE [LARGE SCALE GENOMIC DNA]</scope>
    <source>
        <strain evidence="2">DA912</strain>
    </source>
</reference>
<dbReference type="AlphaFoldDB" id="A0A0G2H954"/>
<dbReference type="EMBL" id="LCUC01000357">
    <property type="protein sequence ID" value="KKY31788.1"/>
    <property type="molecule type" value="Genomic_DNA"/>
</dbReference>
<accession>A0A0G2H954</accession>
<organism evidence="2 3">
    <name type="scientific">Diaporthe ampelina</name>
    <dbReference type="NCBI Taxonomy" id="1214573"/>
    <lineage>
        <taxon>Eukaryota</taxon>
        <taxon>Fungi</taxon>
        <taxon>Dikarya</taxon>
        <taxon>Ascomycota</taxon>
        <taxon>Pezizomycotina</taxon>
        <taxon>Sordariomycetes</taxon>
        <taxon>Sordariomycetidae</taxon>
        <taxon>Diaporthales</taxon>
        <taxon>Diaporthaceae</taxon>
        <taxon>Diaporthe</taxon>
    </lineage>
</organism>
<evidence type="ECO:0000313" key="2">
    <source>
        <dbReference type="EMBL" id="KKY31788.1"/>
    </source>
</evidence>